<dbReference type="EMBL" id="CP036289">
    <property type="protein sequence ID" value="QDU77645.1"/>
    <property type="molecule type" value="Genomic_DNA"/>
</dbReference>
<evidence type="ECO:0000256" key="3">
    <source>
        <dbReference type="ARBA" id="ARBA00013253"/>
    </source>
</evidence>
<keyword evidence="6" id="KW-0547">Nucleotide-binding</keyword>
<keyword evidence="5 14" id="KW-0808">Transferase</keyword>
<evidence type="ECO:0000256" key="1">
    <source>
        <dbReference type="ARBA" id="ARBA00005051"/>
    </source>
</evidence>
<name>A0A518CEJ4_9BACT</name>
<evidence type="ECO:0000256" key="11">
    <source>
        <dbReference type="ARBA" id="ARBA00029766"/>
    </source>
</evidence>
<dbReference type="AlphaFoldDB" id="A0A518CEJ4"/>
<evidence type="ECO:0000256" key="5">
    <source>
        <dbReference type="ARBA" id="ARBA00022679"/>
    </source>
</evidence>
<evidence type="ECO:0000256" key="12">
    <source>
        <dbReference type="ARBA" id="ARBA00033413"/>
    </source>
</evidence>
<dbReference type="CDD" id="cd00483">
    <property type="entry name" value="HPPK"/>
    <property type="match status" value="1"/>
</dbReference>
<dbReference type="EC" id="2.7.6.3" evidence="3"/>
<dbReference type="GO" id="GO:0005524">
    <property type="term" value="F:ATP binding"/>
    <property type="evidence" value="ECO:0007669"/>
    <property type="project" value="UniProtKB-KW"/>
</dbReference>
<evidence type="ECO:0000256" key="2">
    <source>
        <dbReference type="ARBA" id="ARBA00005810"/>
    </source>
</evidence>
<dbReference type="SUPFAM" id="SSF55083">
    <property type="entry name" value="6-hydroxymethyl-7,8-dihydropterin pyrophosphokinase, HPPK"/>
    <property type="match status" value="1"/>
</dbReference>
<accession>A0A518CEJ4</accession>
<dbReference type="PROSITE" id="PS00794">
    <property type="entry name" value="HPPK"/>
    <property type="match status" value="1"/>
</dbReference>
<dbReference type="InterPro" id="IPR000550">
    <property type="entry name" value="Hppk"/>
</dbReference>
<keyword evidence="9" id="KW-0289">Folate biosynthesis</keyword>
<dbReference type="GO" id="GO:0016301">
    <property type="term" value="F:kinase activity"/>
    <property type="evidence" value="ECO:0007669"/>
    <property type="project" value="UniProtKB-KW"/>
</dbReference>
<dbReference type="KEGG" id="bvo:Pan97_47170"/>
<feature type="domain" description="7,8-dihydro-6-hydroxymethylpterin-pyrophosphokinase" evidence="13">
    <location>
        <begin position="89"/>
        <end position="100"/>
    </location>
</feature>
<dbReference type="Gene3D" id="3.30.70.560">
    <property type="entry name" value="7,8-Dihydro-6-hydroxymethylpterin-pyrophosphokinase HPPK"/>
    <property type="match status" value="1"/>
</dbReference>
<gene>
    <name evidence="14" type="primary">folK</name>
    <name evidence="14" type="ORF">Pan97_47170</name>
</gene>
<evidence type="ECO:0000256" key="7">
    <source>
        <dbReference type="ARBA" id="ARBA00022777"/>
    </source>
</evidence>
<dbReference type="GO" id="GO:0046656">
    <property type="term" value="P:folic acid biosynthetic process"/>
    <property type="evidence" value="ECO:0007669"/>
    <property type="project" value="UniProtKB-KW"/>
</dbReference>
<dbReference type="Pfam" id="PF01288">
    <property type="entry name" value="HPPK"/>
    <property type="match status" value="1"/>
</dbReference>
<evidence type="ECO:0000256" key="9">
    <source>
        <dbReference type="ARBA" id="ARBA00022909"/>
    </source>
</evidence>
<evidence type="ECO:0000313" key="14">
    <source>
        <dbReference type="EMBL" id="QDU77645.1"/>
    </source>
</evidence>
<keyword evidence="8" id="KW-0067">ATP-binding</keyword>
<dbReference type="Proteomes" id="UP000318626">
    <property type="component" value="Chromosome"/>
</dbReference>
<reference evidence="15" key="1">
    <citation type="submission" date="2019-02" db="EMBL/GenBank/DDBJ databases">
        <title>Deep-cultivation of Planctomycetes and their phenomic and genomic characterization uncovers novel biology.</title>
        <authorList>
            <person name="Wiegand S."/>
            <person name="Jogler M."/>
            <person name="Boedeker C."/>
            <person name="Pinto D."/>
            <person name="Vollmers J."/>
            <person name="Rivas-Marin E."/>
            <person name="Kohn T."/>
            <person name="Peeters S.H."/>
            <person name="Heuer A."/>
            <person name="Rast P."/>
            <person name="Oberbeckmann S."/>
            <person name="Bunk B."/>
            <person name="Jeske O."/>
            <person name="Meyerdierks A."/>
            <person name="Storesund J.E."/>
            <person name="Kallscheuer N."/>
            <person name="Luecker S."/>
            <person name="Lage O.M."/>
            <person name="Pohl T."/>
            <person name="Merkel B.J."/>
            <person name="Hornburger P."/>
            <person name="Mueller R.-W."/>
            <person name="Bruemmer F."/>
            <person name="Labrenz M."/>
            <person name="Spormann A.M."/>
            <person name="Op den Camp H."/>
            <person name="Overmann J."/>
            <person name="Amann R."/>
            <person name="Jetten M.S.M."/>
            <person name="Mascher T."/>
            <person name="Medema M.H."/>
            <person name="Devos D.P."/>
            <person name="Kaster A.-K."/>
            <person name="Ovreas L."/>
            <person name="Rohde M."/>
            <person name="Galperin M.Y."/>
            <person name="Jogler C."/>
        </authorList>
    </citation>
    <scope>NUCLEOTIDE SEQUENCE [LARGE SCALE GENOMIC DNA]</scope>
    <source>
        <strain evidence="15">Pan97</strain>
    </source>
</reference>
<comment type="pathway">
    <text evidence="1">Cofactor biosynthesis; tetrahydrofolate biosynthesis; 2-amino-4-hydroxy-6-hydroxymethyl-7,8-dihydropteridine diphosphate from 7,8-dihydroneopterin triphosphate: step 4/4.</text>
</comment>
<dbReference type="RefSeq" id="WP_165698930.1">
    <property type="nucleotide sequence ID" value="NZ_CP036289.1"/>
</dbReference>
<comment type="function">
    <text evidence="10">Catalyzes the transfer of pyrophosphate from adenosine triphosphate (ATP) to 6-hydroxymethyl-7,8-dihydropterin, an enzymatic step in folate biosynthesis pathway.</text>
</comment>
<dbReference type="GO" id="GO:0003848">
    <property type="term" value="F:2-amino-4-hydroxy-6-hydroxymethyldihydropteridine diphosphokinase activity"/>
    <property type="evidence" value="ECO:0007669"/>
    <property type="project" value="UniProtKB-EC"/>
</dbReference>
<dbReference type="PANTHER" id="PTHR43071">
    <property type="entry name" value="2-AMINO-4-HYDROXY-6-HYDROXYMETHYLDIHYDROPTERIDINE PYROPHOSPHOKINASE"/>
    <property type="match status" value="1"/>
</dbReference>
<comment type="similarity">
    <text evidence="2">Belongs to the HPPK family.</text>
</comment>
<protein>
    <recommendedName>
        <fullName evidence="4">2-amino-4-hydroxy-6-hydroxymethyldihydropteridine pyrophosphokinase</fullName>
        <ecNumber evidence="3">2.7.6.3</ecNumber>
    </recommendedName>
    <alternativeName>
        <fullName evidence="11">6-hydroxymethyl-7,8-dihydropterin pyrophosphokinase</fullName>
    </alternativeName>
    <alternativeName>
        <fullName evidence="12">7,8-dihydro-6-hydroxymethylpterin-pyrophosphokinase</fullName>
    </alternativeName>
</protein>
<evidence type="ECO:0000256" key="8">
    <source>
        <dbReference type="ARBA" id="ARBA00022840"/>
    </source>
</evidence>
<evidence type="ECO:0000313" key="15">
    <source>
        <dbReference type="Proteomes" id="UP000318626"/>
    </source>
</evidence>
<dbReference type="InterPro" id="IPR035907">
    <property type="entry name" value="Hppk_sf"/>
</dbReference>
<dbReference type="UniPathway" id="UPA00077">
    <property type="reaction ID" value="UER00155"/>
</dbReference>
<evidence type="ECO:0000259" key="13">
    <source>
        <dbReference type="PROSITE" id="PS00794"/>
    </source>
</evidence>
<keyword evidence="15" id="KW-1185">Reference proteome</keyword>
<dbReference type="GO" id="GO:0046654">
    <property type="term" value="P:tetrahydrofolate biosynthetic process"/>
    <property type="evidence" value="ECO:0007669"/>
    <property type="project" value="UniProtKB-UniPathway"/>
</dbReference>
<sequence>MPTILIALGANLGDRGAVLTQAVDQLATDPDFTLEARSELLVTKPVGGPSGQPDYLNSAAKFSTSLSPEQVHQKLINVEQSHGRVRIQRWGARKLDLDLLLYDQQITKTLQLTIPHPRMSFRRFVMQPAAQVAAEMLHPDLNASIGDLWRHLSTTPPVVEIAALPGPAVSQLLAATEKELSDPKHSLANQLLTYPKSKHDLVTSLTDLTQHQAVHRSLPPGCSVRVLPWWFDIAEVLTGPQQSNTTSIEPARLTVYWNRPDQTYGAMEDGWWTQEERSGLQAALAEAVRQKVHAPRLWLEGNDLASAVTELTAAIQAMQG</sequence>
<proteinExistence type="inferred from homology"/>
<evidence type="ECO:0000256" key="6">
    <source>
        <dbReference type="ARBA" id="ARBA00022741"/>
    </source>
</evidence>
<evidence type="ECO:0000256" key="10">
    <source>
        <dbReference type="ARBA" id="ARBA00029409"/>
    </source>
</evidence>
<organism evidence="14 15">
    <name type="scientific">Bremerella volcania</name>
    <dbReference type="NCBI Taxonomy" id="2527984"/>
    <lineage>
        <taxon>Bacteria</taxon>
        <taxon>Pseudomonadati</taxon>
        <taxon>Planctomycetota</taxon>
        <taxon>Planctomycetia</taxon>
        <taxon>Pirellulales</taxon>
        <taxon>Pirellulaceae</taxon>
        <taxon>Bremerella</taxon>
    </lineage>
</organism>
<evidence type="ECO:0000256" key="4">
    <source>
        <dbReference type="ARBA" id="ARBA00016218"/>
    </source>
</evidence>
<keyword evidence="7 14" id="KW-0418">Kinase</keyword>
<dbReference type="NCBIfam" id="TIGR01498">
    <property type="entry name" value="folK"/>
    <property type="match status" value="1"/>
</dbReference>
<dbReference type="PANTHER" id="PTHR43071:SF1">
    <property type="entry name" value="2-AMINO-4-HYDROXY-6-HYDROXYMETHYLDIHYDROPTERIDINE PYROPHOSPHOKINASE"/>
    <property type="match status" value="1"/>
</dbReference>